<dbReference type="InterPro" id="IPR016032">
    <property type="entry name" value="Sig_transdc_resp-reg_C-effctor"/>
</dbReference>
<proteinExistence type="predicted"/>
<evidence type="ECO:0000313" key="10">
    <source>
        <dbReference type="EMBL" id="SOD94392.1"/>
    </source>
</evidence>
<keyword evidence="1" id="KW-0597">Phosphoprotein</keyword>
<feature type="domain" description="Response regulatory" evidence="8">
    <location>
        <begin position="1"/>
        <end position="114"/>
    </location>
</feature>
<keyword evidence="3" id="KW-0805">Transcription regulation</keyword>
<dbReference type="InterPro" id="IPR001789">
    <property type="entry name" value="Sig_transdc_resp-reg_receiver"/>
</dbReference>
<dbReference type="PANTHER" id="PTHR48111:SF1">
    <property type="entry name" value="TWO-COMPONENT RESPONSE REGULATOR ORR33"/>
    <property type="match status" value="1"/>
</dbReference>
<keyword evidence="11" id="KW-1185">Reference proteome</keyword>
<dbReference type="Gene3D" id="1.10.10.10">
    <property type="entry name" value="Winged helix-like DNA-binding domain superfamily/Winged helix DNA-binding domain"/>
    <property type="match status" value="1"/>
</dbReference>
<evidence type="ECO:0000256" key="4">
    <source>
        <dbReference type="ARBA" id="ARBA00023125"/>
    </source>
</evidence>
<comment type="caution">
    <text evidence="6">Lacks conserved residue(s) required for the propagation of feature annotation.</text>
</comment>
<keyword evidence="4 7" id="KW-0238">DNA-binding</keyword>
<dbReference type="InterPro" id="IPR001867">
    <property type="entry name" value="OmpR/PhoB-type_DNA-bd"/>
</dbReference>
<sequence length="245" mass="26108">MLVADEDPAARGFASSIAEPDVSVTLCENGAEALWHAGRVHPVLVILSATLPGVSAMDVAAVLTRHHDGVETIAVGVAFGEAESAGPVLAAGARHVVSRPYRPDEIQPLLRDHRQRIEREAAVLAVGALELNGPAFEVRAGGRLLPLTLREFEILRLLMLHADGVLSLDRMNEAIWRPRGEAVAANTVAVHIRHLRRHLEGVASIVAVRGVGYRLAVPEGGAARLADVGPSEWRPRLAATDVPGR</sequence>
<name>A0A286GFX7_9ACTN</name>
<feature type="domain" description="OmpR/PhoB-type" evidence="9">
    <location>
        <begin position="121"/>
        <end position="217"/>
    </location>
</feature>
<dbReference type="PANTHER" id="PTHR48111">
    <property type="entry name" value="REGULATOR OF RPOS"/>
    <property type="match status" value="1"/>
</dbReference>
<keyword evidence="5" id="KW-0804">Transcription</keyword>
<dbReference type="InterPro" id="IPR039420">
    <property type="entry name" value="WalR-like"/>
</dbReference>
<protein>
    <submittedName>
        <fullName evidence="10">Two-component system, OmpR family, response regulator</fullName>
    </submittedName>
</protein>
<dbReference type="Proteomes" id="UP000219482">
    <property type="component" value="Unassembled WGS sequence"/>
</dbReference>
<evidence type="ECO:0000256" key="3">
    <source>
        <dbReference type="ARBA" id="ARBA00023015"/>
    </source>
</evidence>
<dbReference type="GO" id="GO:0032993">
    <property type="term" value="C:protein-DNA complex"/>
    <property type="evidence" value="ECO:0007669"/>
    <property type="project" value="TreeGrafter"/>
</dbReference>
<evidence type="ECO:0000256" key="7">
    <source>
        <dbReference type="PROSITE-ProRule" id="PRU01091"/>
    </source>
</evidence>
<dbReference type="CDD" id="cd00383">
    <property type="entry name" value="trans_reg_C"/>
    <property type="match status" value="1"/>
</dbReference>
<evidence type="ECO:0000259" key="8">
    <source>
        <dbReference type="PROSITE" id="PS50110"/>
    </source>
</evidence>
<dbReference type="SMART" id="SM00862">
    <property type="entry name" value="Trans_reg_C"/>
    <property type="match status" value="1"/>
</dbReference>
<evidence type="ECO:0000256" key="5">
    <source>
        <dbReference type="ARBA" id="ARBA00023163"/>
    </source>
</evidence>
<dbReference type="GO" id="GO:0000976">
    <property type="term" value="F:transcription cis-regulatory region binding"/>
    <property type="evidence" value="ECO:0007669"/>
    <property type="project" value="TreeGrafter"/>
</dbReference>
<dbReference type="InterPro" id="IPR036388">
    <property type="entry name" value="WH-like_DNA-bd_sf"/>
</dbReference>
<gene>
    <name evidence="10" type="ORF">SAMN06272739_0753</name>
</gene>
<keyword evidence="2" id="KW-0902">Two-component regulatory system</keyword>
<dbReference type="GO" id="GO:0000156">
    <property type="term" value="F:phosphorelay response regulator activity"/>
    <property type="evidence" value="ECO:0007669"/>
    <property type="project" value="TreeGrafter"/>
</dbReference>
<dbReference type="Gene3D" id="3.40.50.2300">
    <property type="match status" value="1"/>
</dbReference>
<dbReference type="SUPFAM" id="SSF46894">
    <property type="entry name" value="C-terminal effector domain of the bipartite response regulators"/>
    <property type="match status" value="1"/>
</dbReference>
<feature type="DNA-binding region" description="OmpR/PhoB-type" evidence="7">
    <location>
        <begin position="121"/>
        <end position="217"/>
    </location>
</feature>
<reference evidence="11" key="1">
    <citation type="submission" date="2017-09" db="EMBL/GenBank/DDBJ databases">
        <authorList>
            <person name="Varghese N."/>
            <person name="Submissions S."/>
        </authorList>
    </citation>
    <scope>NUCLEOTIDE SEQUENCE [LARGE SCALE GENOMIC DNA]</scope>
    <source>
        <strain evidence="11">DSM 44270</strain>
    </source>
</reference>
<dbReference type="EMBL" id="OCNK01000001">
    <property type="protein sequence ID" value="SOD94392.1"/>
    <property type="molecule type" value="Genomic_DNA"/>
</dbReference>
<evidence type="ECO:0000259" key="9">
    <source>
        <dbReference type="PROSITE" id="PS51755"/>
    </source>
</evidence>
<dbReference type="SUPFAM" id="SSF52172">
    <property type="entry name" value="CheY-like"/>
    <property type="match status" value="1"/>
</dbReference>
<evidence type="ECO:0000256" key="6">
    <source>
        <dbReference type="PROSITE-ProRule" id="PRU00169"/>
    </source>
</evidence>
<dbReference type="Pfam" id="PF00486">
    <property type="entry name" value="Trans_reg_C"/>
    <property type="match status" value="1"/>
</dbReference>
<evidence type="ECO:0000256" key="2">
    <source>
        <dbReference type="ARBA" id="ARBA00023012"/>
    </source>
</evidence>
<dbReference type="InterPro" id="IPR011006">
    <property type="entry name" value="CheY-like_superfamily"/>
</dbReference>
<organism evidence="10 11">
    <name type="scientific">Blastococcus haudaquaticus</name>
    <dbReference type="NCBI Taxonomy" id="1938745"/>
    <lineage>
        <taxon>Bacteria</taxon>
        <taxon>Bacillati</taxon>
        <taxon>Actinomycetota</taxon>
        <taxon>Actinomycetes</taxon>
        <taxon>Geodermatophilales</taxon>
        <taxon>Geodermatophilaceae</taxon>
        <taxon>Blastococcus</taxon>
    </lineage>
</organism>
<dbReference type="PROSITE" id="PS51755">
    <property type="entry name" value="OMPR_PHOB"/>
    <property type="match status" value="1"/>
</dbReference>
<evidence type="ECO:0000256" key="1">
    <source>
        <dbReference type="ARBA" id="ARBA00022553"/>
    </source>
</evidence>
<dbReference type="Pfam" id="PF00072">
    <property type="entry name" value="Response_reg"/>
    <property type="match status" value="1"/>
</dbReference>
<dbReference type="GO" id="GO:0005829">
    <property type="term" value="C:cytosol"/>
    <property type="evidence" value="ECO:0007669"/>
    <property type="project" value="TreeGrafter"/>
</dbReference>
<dbReference type="GO" id="GO:0006355">
    <property type="term" value="P:regulation of DNA-templated transcription"/>
    <property type="evidence" value="ECO:0007669"/>
    <property type="project" value="InterPro"/>
</dbReference>
<dbReference type="AlphaFoldDB" id="A0A286GFX7"/>
<dbReference type="CDD" id="cd00156">
    <property type="entry name" value="REC"/>
    <property type="match status" value="1"/>
</dbReference>
<dbReference type="PROSITE" id="PS50110">
    <property type="entry name" value="RESPONSE_REGULATORY"/>
    <property type="match status" value="1"/>
</dbReference>
<evidence type="ECO:0000313" key="11">
    <source>
        <dbReference type="Proteomes" id="UP000219482"/>
    </source>
</evidence>
<accession>A0A286GFX7</accession>